<dbReference type="PANTHER" id="PTHR12385:SF93">
    <property type="entry name" value="CHOLINE TRANSPORTER-LIKE PROTEIN"/>
    <property type="match status" value="1"/>
</dbReference>
<reference evidence="7" key="2">
    <citation type="submission" date="2017-07" db="EMBL/GenBank/DDBJ databases">
        <title>WGS assembly of Populus trichocarpa.</title>
        <authorList>
            <person name="Tuskan G."/>
            <person name="Difazio S."/>
            <person name="Jansson S."/>
            <person name="Bohlmann J."/>
            <person name="Grigoriev I."/>
            <person name="Hellsten U."/>
            <person name="Putnam N."/>
            <person name="Ralph S."/>
            <person name="Rombauts S."/>
            <person name="Salamov A."/>
            <person name="Schein J."/>
            <person name="Sterck L."/>
            <person name="Aerts A."/>
            <person name="Bhalerao R."/>
            <person name="Bhalerao R."/>
            <person name="Blaudez D."/>
            <person name="Boerjan W."/>
            <person name="Brun A."/>
            <person name="Brunner A."/>
            <person name="Busov V."/>
            <person name="Campbell M."/>
            <person name="Carlson J."/>
            <person name="Chalot M."/>
            <person name="Chapman J."/>
            <person name="Chen G."/>
            <person name="Cooper D."/>
            <person name="Coutinho P."/>
            <person name="Couturier J."/>
            <person name="Covert S."/>
            <person name="Cronk Q."/>
            <person name="Cunningham R."/>
            <person name="Davis J."/>
            <person name="Degroeve S."/>
            <person name="Dejardin A."/>
            <person name="Depamphilis C."/>
            <person name="Detter J."/>
            <person name="Dirks B."/>
            <person name="Dubchak I."/>
            <person name="Duplessis S."/>
            <person name="Ehlting J."/>
            <person name="Ellis B."/>
            <person name="Gendler K."/>
            <person name="Goodstein D."/>
            <person name="Gribskov M."/>
            <person name="Grimwood J."/>
            <person name="Groover A."/>
            <person name="Gunter L."/>
            <person name="Hamberger B."/>
            <person name="Heinze B."/>
            <person name="Helariutta Y."/>
            <person name="Henrissat B."/>
            <person name="Holligan D."/>
            <person name="Holt R."/>
            <person name="Huang W."/>
            <person name="Islam-Faridi N."/>
            <person name="Jones S."/>
            <person name="Jones-Rhoades M."/>
            <person name="Jorgensen R."/>
            <person name="Joshi C."/>
            <person name="Kangasjarvi J."/>
            <person name="Karlsson J."/>
            <person name="Kelleher C."/>
            <person name="Kirkpatrick R."/>
            <person name="Kirst M."/>
            <person name="Kohler A."/>
            <person name="Kalluri U."/>
            <person name="Larimer F."/>
            <person name="Leebens-Mack J."/>
            <person name="Leple J."/>
            <person name="Locascio P."/>
            <person name="Lou Y."/>
            <person name="Lucas S."/>
            <person name="Martin F."/>
            <person name="Montanini B."/>
            <person name="Napoli C."/>
            <person name="Nelson D."/>
            <person name="Nelson C."/>
            <person name="Nieminen K."/>
            <person name="Nilsson O."/>
            <person name="Pereda V."/>
            <person name="Peter G."/>
            <person name="Philippe R."/>
            <person name="Pilate G."/>
            <person name="Poliakov A."/>
            <person name="Razumovskaya J."/>
            <person name="Richardson P."/>
            <person name="Rinaldi C."/>
            <person name="Ritland K."/>
            <person name="Rouze P."/>
            <person name="Ryaboy D."/>
            <person name="Schmutz J."/>
            <person name="Schrader J."/>
            <person name="Segerman B."/>
            <person name="Shin H."/>
            <person name="Siddiqui A."/>
            <person name="Sterky F."/>
            <person name="Terry A."/>
            <person name="Tsai C."/>
            <person name="Uberbacher E."/>
            <person name="Unneberg P."/>
            <person name="Vahala J."/>
            <person name="Wall K."/>
            <person name="Wessler S."/>
            <person name="Yang G."/>
            <person name="Yin T."/>
            <person name="Douglas C."/>
            <person name="Marra M."/>
            <person name="Sandberg G."/>
            <person name="Van De Peer Y."/>
            <person name="Rokhsar D."/>
        </authorList>
    </citation>
    <scope>NUCLEOTIDE SEQUENCE</scope>
    <source>
        <strain evidence="7">Nisqually-1</strain>
    </source>
</reference>
<evidence type="ECO:0000313" key="7">
    <source>
        <dbReference type="EMBL" id="RQO95596.1"/>
    </source>
</evidence>
<dbReference type="Proteomes" id="UP000006729">
    <property type="component" value="Chromosome 9"/>
</dbReference>
<comment type="similarity">
    <text evidence="2 6">Belongs to the CTL (choline transporter-like) family.</text>
</comment>
<keyword evidence="3" id="KW-0812">Transmembrane</keyword>
<dbReference type="GO" id="GO:0022857">
    <property type="term" value="F:transmembrane transporter activity"/>
    <property type="evidence" value="ECO:0000318"/>
    <property type="project" value="GO_Central"/>
</dbReference>
<reference evidence="7 8" key="1">
    <citation type="journal article" date="2006" name="Science">
        <title>The genome of black cottonwood, Populus trichocarpa (Torr. &amp; Gray).</title>
        <authorList>
            <person name="Tuskan G.A."/>
            <person name="Difazio S."/>
            <person name="Jansson S."/>
            <person name="Bohlmann J."/>
            <person name="Grigoriev I."/>
            <person name="Hellsten U."/>
            <person name="Putnam N."/>
            <person name="Ralph S."/>
            <person name="Rombauts S."/>
            <person name="Salamov A."/>
            <person name="Schein J."/>
            <person name="Sterck L."/>
            <person name="Aerts A."/>
            <person name="Bhalerao R.R."/>
            <person name="Bhalerao R.P."/>
            <person name="Blaudez D."/>
            <person name="Boerjan W."/>
            <person name="Brun A."/>
            <person name="Brunner A."/>
            <person name="Busov V."/>
            <person name="Campbell M."/>
            <person name="Carlson J."/>
            <person name="Chalot M."/>
            <person name="Chapman J."/>
            <person name="Chen G.L."/>
            <person name="Cooper D."/>
            <person name="Coutinho P.M."/>
            <person name="Couturier J."/>
            <person name="Covert S."/>
            <person name="Cronk Q."/>
            <person name="Cunningham R."/>
            <person name="Davis J."/>
            <person name="Degroeve S."/>
            <person name="Dejardin A."/>
            <person name="Depamphilis C."/>
            <person name="Detter J."/>
            <person name="Dirks B."/>
            <person name="Dubchak I."/>
            <person name="Duplessis S."/>
            <person name="Ehlting J."/>
            <person name="Ellis B."/>
            <person name="Gendler K."/>
            <person name="Goodstein D."/>
            <person name="Gribskov M."/>
            <person name="Grimwood J."/>
            <person name="Groover A."/>
            <person name="Gunter L."/>
            <person name="Hamberger B."/>
            <person name="Heinze B."/>
            <person name="Helariutta Y."/>
            <person name="Henrissat B."/>
            <person name="Holligan D."/>
            <person name="Holt R."/>
            <person name="Huang W."/>
            <person name="Islam-Faridi N."/>
            <person name="Jones S."/>
            <person name="Jones-Rhoades M."/>
            <person name="Jorgensen R."/>
            <person name="Joshi C."/>
            <person name="Kangasjarvi J."/>
            <person name="Karlsson J."/>
            <person name="Kelleher C."/>
            <person name="Kirkpatrick R."/>
            <person name="Kirst M."/>
            <person name="Kohler A."/>
            <person name="Kalluri U."/>
            <person name="Larimer F."/>
            <person name="Leebens-Mack J."/>
            <person name="Leple J.C."/>
            <person name="Locascio P."/>
            <person name="Lou Y."/>
            <person name="Lucas S."/>
            <person name="Martin F."/>
            <person name="Montanini B."/>
            <person name="Napoli C."/>
            <person name="Nelson D.R."/>
            <person name="Nelson C."/>
            <person name="Nieminen K."/>
            <person name="Nilsson O."/>
            <person name="Pereda V."/>
            <person name="Peter G."/>
            <person name="Philippe R."/>
            <person name="Pilate G."/>
            <person name="Poliakov A."/>
            <person name="Razumovskaya J."/>
            <person name="Richardson P."/>
            <person name="Rinaldi C."/>
            <person name="Ritland K."/>
            <person name="Rouze P."/>
            <person name="Ryaboy D."/>
            <person name="Schmutz J."/>
            <person name="Schrader J."/>
            <person name="Segerman B."/>
            <person name="Shin H."/>
            <person name="Siddiqui A."/>
            <person name="Sterky F."/>
            <person name="Terry A."/>
            <person name="Tsai C.J."/>
            <person name="Uberbacher E."/>
            <person name="Unneberg P."/>
            <person name="Vahala J."/>
            <person name="Wall K."/>
            <person name="Wessler S."/>
            <person name="Yang G."/>
            <person name="Yin T."/>
            <person name="Douglas C."/>
            <person name="Marra M."/>
            <person name="Sandberg G."/>
            <person name="Van de Peer Y."/>
            <person name="Rokhsar D."/>
        </authorList>
    </citation>
    <scope>NUCLEOTIDE SEQUENCE [LARGE SCALE GENOMIC DNA]</scope>
    <source>
        <strain evidence="8">cv. Nisqually</strain>
        <strain evidence="7">Nisqually-1</strain>
    </source>
</reference>
<evidence type="ECO:0000256" key="3">
    <source>
        <dbReference type="ARBA" id="ARBA00022692"/>
    </source>
</evidence>
<dbReference type="EMBL" id="CM009298">
    <property type="protein sequence ID" value="RQO95596.1"/>
    <property type="molecule type" value="Genomic_DNA"/>
</dbReference>
<sequence length="273" mass="30914">MMVDIHINIVVNNNNSQSGDSHMSTMRRLNLTSPLRIVINGSSRMAISSPPQPPLHQPHNCDWSFDFYFPPLNIIASVLRLAWTAEVMRHVINLTVSEVLFVPAIEELIIITRGLILLEGEDEFMFACAHCCLGIMESTFRHGNDWAFVLIAAHGKGFGQASQDARQLFERQGMEPIVDSDITQLNLLPHRSMRWFYLRYCCGCLDCQRTSNLNCHSLAPVFFNWIPHGLSWHCPDNSFFSSVTVAIIDCLNKTIKDNQSRIKPSVPTTRVNS</sequence>
<dbReference type="Pfam" id="PF04515">
    <property type="entry name" value="Choline_transpo"/>
    <property type="match status" value="1"/>
</dbReference>
<proteinExistence type="inferred from homology"/>
<keyword evidence="5" id="KW-0472">Membrane</keyword>
<keyword evidence="8" id="KW-1185">Reference proteome</keyword>
<dbReference type="STRING" id="3694.A0A3N7FHY5"/>
<dbReference type="EMBL" id="CM009298">
    <property type="protein sequence ID" value="RQO95595.1"/>
    <property type="molecule type" value="Genomic_DNA"/>
</dbReference>
<dbReference type="InterPro" id="IPR007603">
    <property type="entry name" value="Choline_transptr-like"/>
</dbReference>
<dbReference type="PANTHER" id="PTHR12385">
    <property type="entry name" value="CHOLINE TRANSPORTER-LIKE (SLC FAMILY 44)"/>
    <property type="match status" value="1"/>
</dbReference>
<gene>
    <name evidence="7" type="ORF">POPTR_009G056301</name>
</gene>
<organism evidence="7 8">
    <name type="scientific">Populus trichocarpa</name>
    <name type="common">Western balsam poplar</name>
    <name type="synonym">Populus balsamifera subsp. trichocarpa</name>
    <dbReference type="NCBI Taxonomy" id="3694"/>
    <lineage>
        <taxon>Eukaryota</taxon>
        <taxon>Viridiplantae</taxon>
        <taxon>Streptophyta</taxon>
        <taxon>Embryophyta</taxon>
        <taxon>Tracheophyta</taxon>
        <taxon>Spermatophyta</taxon>
        <taxon>Magnoliopsida</taxon>
        <taxon>eudicotyledons</taxon>
        <taxon>Gunneridae</taxon>
        <taxon>Pentapetalae</taxon>
        <taxon>rosids</taxon>
        <taxon>fabids</taxon>
        <taxon>Malpighiales</taxon>
        <taxon>Salicaceae</taxon>
        <taxon>Saliceae</taxon>
        <taxon>Populus</taxon>
    </lineage>
</organism>
<evidence type="ECO:0000256" key="5">
    <source>
        <dbReference type="ARBA" id="ARBA00023136"/>
    </source>
</evidence>
<comment type="subcellular location">
    <subcellularLocation>
        <location evidence="6">Cell membrane</location>
        <topology evidence="6">Multi-pass membrane protein</topology>
    </subcellularLocation>
    <subcellularLocation>
        <location evidence="1">Membrane</location>
        <topology evidence="1">Multi-pass membrane protein</topology>
    </subcellularLocation>
</comment>
<evidence type="ECO:0000256" key="2">
    <source>
        <dbReference type="ARBA" id="ARBA00007168"/>
    </source>
</evidence>
<dbReference type="GO" id="GO:0016020">
    <property type="term" value="C:membrane"/>
    <property type="evidence" value="ECO:0000318"/>
    <property type="project" value="GO_Central"/>
</dbReference>
<protein>
    <recommendedName>
        <fullName evidence="6">Choline transporter-like protein</fullName>
    </recommendedName>
</protein>
<name>A0A3N7FHY5_POPTR</name>
<evidence type="ECO:0000256" key="6">
    <source>
        <dbReference type="RuleBase" id="RU368066"/>
    </source>
</evidence>
<evidence type="ECO:0000313" key="8">
    <source>
        <dbReference type="Proteomes" id="UP000006729"/>
    </source>
</evidence>
<dbReference type="InParanoid" id="A0A3N7FHY5"/>
<accession>A0A3N7FHY5</accession>
<comment type="function">
    <text evidence="6">Choline transporter.</text>
</comment>
<keyword evidence="4" id="KW-1133">Transmembrane helix</keyword>
<dbReference type="GO" id="GO:0005886">
    <property type="term" value="C:plasma membrane"/>
    <property type="evidence" value="ECO:0007669"/>
    <property type="project" value="UniProtKB-SubCell"/>
</dbReference>
<dbReference type="AlphaFoldDB" id="A0A3N7FHY5"/>
<evidence type="ECO:0000256" key="4">
    <source>
        <dbReference type="ARBA" id="ARBA00022989"/>
    </source>
</evidence>
<dbReference type="GO" id="GO:0055085">
    <property type="term" value="P:transmembrane transport"/>
    <property type="evidence" value="ECO:0000318"/>
    <property type="project" value="GO_Central"/>
</dbReference>
<evidence type="ECO:0000256" key="1">
    <source>
        <dbReference type="ARBA" id="ARBA00004141"/>
    </source>
</evidence>